<feature type="domain" description="Peptidase M48" evidence="7">
    <location>
        <begin position="90"/>
        <end position="262"/>
    </location>
</feature>
<dbReference type="InterPro" id="IPR001915">
    <property type="entry name" value="Peptidase_M48"/>
</dbReference>
<evidence type="ECO:0000256" key="3">
    <source>
        <dbReference type="ARBA" id="ARBA00022723"/>
    </source>
</evidence>
<evidence type="ECO:0000313" key="8">
    <source>
        <dbReference type="EMBL" id="BDD08700.1"/>
    </source>
</evidence>
<name>A0AAU9D8V0_9BACT</name>
<evidence type="ECO:0000256" key="5">
    <source>
        <dbReference type="ARBA" id="ARBA00022833"/>
    </source>
</evidence>
<dbReference type="Gene3D" id="3.30.2010.10">
    <property type="entry name" value="Metalloproteases ('zincins'), catalytic domain"/>
    <property type="match status" value="1"/>
</dbReference>
<dbReference type="GO" id="GO:0051603">
    <property type="term" value="P:proteolysis involved in protein catabolic process"/>
    <property type="evidence" value="ECO:0007669"/>
    <property type="project" value="TreeGrafter"/>
</dbReference>
<proteinExistence type="predicted"/>
<sequence length="450" mass="51098">MIFFVRKLVLAVFVLALFATDLFSQHKSLGEAYWEAEWVKEQQKNDIANGKAGTIHWSRAERSEVILQADDYVESLERQKAFLHDPDLDAYLQEQLSIVHAGAPNPKLGINLQVKVLISHELNAFALGNGTIVLTTGIFDALRSEGELQSVLIHELSHIYLDHHVHNFKALRRKANWAKVLSVAASAATVAVVAANDDDRDYSVWDLVVIGHVTHDFTYALSSVILEGLYIKHSKKQEYEADALTKASLVELGVDPQDFPNILGRVYDYQRQRYLSNEKGAWADYRQVNDRLGKLKMSYQKDAPFSASFDVNTLNAHLFNMRSDLVEGRYSRCLELIGRIEGTGFASEGLMVAKARSALAIAATPEEKLASIRWYDKAERLAPEEHLIWIQKEKVTELFAIKEYSKAQEALPKLRRLAGRHEWAFQSSRLEFENWLNEMEFKVGFFLGKS</sequence>
<dbReference type="InterPro" id="IPR051156">
    <property type="entry name" value="Mito/Outer_Membr_Metalloprot"/>
</dbReference>
<dbReference type="GO" id="GO:0004222">
    <property type="term" value="F:metalloendopeptidase activity"/>
    <property type="evidence" value="ECO:0007669"/>
    <property type="project" value="InterPro"/>
</dbReference>
<protein>
    <recommendedName>
        <fullName evidence="7">Peptidase M48 domain-containing protein</fullName>
    </recommendedName>
</protein>
<dbReference type="KEGG" id="fax:FUAX_11320"/>
<evidence type="ECO:0000259" key="7">
    <source>
        <dbReference type="Pfam" id="PF01435"/>
    </source>
</evidence>
<organism evidence="8 9">
    <name type="scientific">Fulvitalea axinellae</name>
    <dbReference type="NCBI Taxonomy" id="1182444"/>
    <lineage>
        <taxon>Bacteria</taxon>
        <taxon>Pseudomonadati</taxon>
        <taxon>Bacteroidota</taxon>
        <taxon>Cytophagia</taxon>
        <taxon>Cytophagales</taxon>
        <taxon>Persicobacteraceae</taxon>
        <taxon>Fulvitalea</taxon>
    </lineage>
</organism>
<keyword evidence="9" id="KW-1185">Reference proteome</keyword>
<dbReference type="EMBL" id="AP025314">
    <property type="protein sequence ID" value="BDD08700.1"/>
    <property type="molecule type" value="Genomic_DNA"/>
</dbReference>
<evidence type="ECO:0000256" key="6">
    <source>
        <dbReference type="ARBA" id="ARBA00023049"/>
    </source>
</evidence>
<dbReference type="GO" id="GO:0046872">
    <property type="term" value="F:metal ion binding"/>
    <property type="evidence" value="ECO:0007669"/>
    <property type="project" value="UniProtKB-KW"/>
</dbReference>
<dbReference type="AlphaFoldDB" id="A0AAU9D8V0"/>
<gene>
    <name evidence="8" type="ORF">FUAX_11320</name>
</gene>
<keyword evidence="5" id="KW-0862">Zinc</keyword>
<evidence type="ECO:0000256" key="1">
    <source>
        <dbReference type="ARBA" id="ARBA00001947"/>
    </source>
</evidence>
<keyword evidence="3" id="KW-0479">Metal-binding</keyword>
<evidence type="ECO:0000313" key="9">
    <source>
        <dbReference type="Proteomes" id="UP001348817"/>
    </source>
</evidence>
<dbReference type="Pfam" id="PF01435">
    <property type="entry name" value="Peptidase_M48"/>
    <property type="match status" value="1"/>
</dbReference>
<dbReference type="GO" id="GO:0016020">
    <property type="term" value="C:membrane"/>
    <property type="evidence" value="ECO:0007669"/>
    <property type="project" value="TreeGrafter"/>
</dbReference>
<accession>A0AAU9D8V0</accession>
<keyword evidence="6" id="KW-0482">Metalloprotease</keyword>
<evidence type="ECO:0000256" key="4">
    <source>
        <dbReference type="ARBA" id="ARBA00022801"/>
    </source>
</evidence>
<reference evidence="8 9" key="1">
    <citation type="submission" date="2021-12" db="EMBL/GenBank/DDBJ databases">
        <title>Genome sequencing of bacteria with rrn-lacking chromosome and rrn-plasmid.</title>
        <authorList>
            <person name="Anda M."/>
            <person name="Iwasaki W."/>
        </authorList>
    </citation>
    <scope>NUCLEOTIDE SEQUENCE [LARGE SCALE GENOMIC DNA]</scope>
    <source>
        <strain evidence="8 9">DSM 100852</strain>
    </source>
</reference>
<keyword evidence="4" id="KW-0378">Hydrolase</keyword>
<dbReference type="PANTHER" id="PTHR22726">
    <property type="entry name" value="METALLOENDOPEPTIDASE OMA1"/>
    <property type="match status" value="1"/>
</dbReference>
<dbReference type="PANTHER" id="PTHR22726:SF1">
    <property type="entry name" value="METALLOENDOPEPTIDASE OMA1, MITOCHONDRIAL"/>
    <property type="match status" value="1"/>
</dbReference>
<dbReference type="Proteomes" id="UP001348817">
    <property type="component" value="Chromosome"/>
</dbReference>
<comment type="cofactor">
    <cofactor evidence="1">
        <name>Zn(2+)</name>
        <dbReference type="ChEBI" id="CHEBI:29105"/>
    </cofactor>
</comment>
<keyword evidence="2" id="KW-0645">Protease</keyword>
<evidence type="ECO:0000256" key="2">
    <source>
        <dbReference type="ARBA" id="ARBA00022670"/>
    </source>
</evidence>
<dbReference type="RefSeq" id="WP_338393943.1">
    <property type="nucleotide sequence ID" value="NZ_AP025314.1"/>
</dbReference>